<protein>
    <submittedName>
        <fullName evidence="1">N-terminal asparagine amidohydrolase family protein</fullName>
    </submittedName>
</protein>
<sequence>ETHFSSFSSGRAYLRALAETPSRLSRRAFSVSTSFQEASRVRARSGPNMKRSLRLYDLVGFDYVLSNAAVARVETNSGSIVPASFERKSRCPDEFVRRIRVTACFEDPNWTGKLLETYDAETDCFVIAPCAWTIWQSRLALTHQYLSASEILLTCSSSPSAEGPDFVDSIKR</sequence>
<dbReference type="GO" id="GO:0005634">
    <property type="term" value="C:nucleus"/>
    <property type="evidence" value="ECO:0007669"/>
    <property type="project" value="TreeGrafter"/>
</dbReference>
<proteinExistence type="predicted"/>
<dbReference type="InterPro" id="IPR026750">
    <property type="entry name" value="NTAN1"/>
</dbReference>
<feature type="non-terminal residue" evidence="1">
    <location>
        <position position="1"/>
    </location>
</feature>
<name>A0A2Z7D4H2_9LAMI</name>
<reference evidence="1 2" key="1">
    <citation type="journal article" date="2015" name="Proc. Natl. Acad. Sci. U.S.A.">
        <title>The resurrection genome of Boea hygrometrica: A blueprint for survival of dehydration.</title>
        <authorList>
            <person name="Xiao L."/>
            <person name="Yang G."/>
            <person name="Zhang L."/>
            <person name="Yang X."/>
            <person name="Zhao S."/>
            <person name="Ji Z."/>
            <person name="Zhou Q."/>
            <person name="Hu M."/>
            <person name="Wang Y."/>
            <person name="Chen M."/>
            <person name="Xu Y."/>
            <person name="Jin H."/>
            <person name="Xiao X."/>
            <person name="Hu G."/>
            <person name="Bao F."/>
            <person name="Hu Y."/>
            <person name="Wan P."/>
            <person name="Li L."/>
            <person name="Deng X."/>
            <person name="Kuang T."/>
            <person name="Xiang C."/>
            <person name="Zhu J.K."/>
            <person name="Oliver M.J."/>
            <person name="He Y."/>
        </authorList>
    </citation>
    <scope>NUCLEOTIDE SEQUENCE [LARGE SCALE GENOMIC DNA]</scope>
    <source>
        <strain evidence="2">cv. XS01</strain>
    </source>
</reference>
<organism evidence="1 2">
    <name type="scientific">Dorcoceras hygrometricum</name>
    <dbReference type="NCBI Taxonomy" id="472368"/>
    <lineage>
        <taxon>Eukaryota</taxon>
        <taxon>Viridiplantae</taxon>
        <taxon>Streptophyta</taxon>
        <taxon>Embryophyta</taxon>
        <taxon>Tracheophyta</taxon>
        <taxon>Spermatophyta</taxon>
        <taxon>Magnoliopsida</taxon>
        <taxon>eudicotyledons</taxon>
        <taxon>Gunneridae</taxon>
        <taxon>Pentapetalae</taxon>
        <taxon>asterids</taxon>
        <taxon>lamiids</taxon>
        <taxon>Lamiales</taxon>
        <taxon>Gesneriaceae</taxon>
        <taxon>Didymocarpoideae</taxon>
        <taxon>Trichosporeae</taxon>
        <taxon>Loxocarpinae</taxon>
        <taxon>Dorcoceras</taxon>
    </lineage>
</organism>
<dbReference type="OrthoDB" id="539995at2759"/>
<dbReference type="Pfam" id="PF14736">
    <property type="entry name" value="N_Asn_amidohyd"/>
    <property type="match status" value="1"/>
</dbReference>
<gene>
    <name evidence="1" type="ORF">F511_17428</name>
</gene>
<dbReference type="PANTHER" id="PTHR12498:SF0">
    <property type="entry name" value="PROTEIN N-TERMINAL ASPARAGINE AMIDOHYDROLASE"/>
    <property type="match status" value="1"/>
</dbReference>
<evidence type="ECO:0000313" key="2">
    <source>
        <dbReference type="Proteomes" id="UP000250235"/>
    </source>
</evidence>
<dbReference type="GO" id="GO:0006511">
    <property type="term" value="P:ubiquitin-dependent protein catabolic process"/>
    <property type="evidence" value="ECO:0007669"/>
    <property type="project" value="TreeGrafter"/>
</dbReference>
<keyword evidence="1" id="KW-0378">Hydrolase</keyword>
<dbReference type="PANTHER" id="PTHR12498">
    <property type="entry name" value="N-TERMINAL ASPARAGINE AMIDOHYDROLASE"/>
    <property type="match status" value="1"/>
</dbReference>
<dbReference type="Proteomes" id="UP000250235">
    <property type="component" value="Unassembled WGS sequence"/>
</dbReference>
<dbReference type="GO" id="GO:0008418">
    <property type="term" value="F:protein-N-terminal asparagine amidohydrolase activity"/>
    <property type="evidence" value="ECO:0007669"/>
    <property type="project" value="InterPro"/>
</dbReference>
<dbReference type="EMBL" id="KQ989650">
    <property type="protein sequence ID" value="KZV54040.1"/>
    <property type="molecule type" value="Genomic_DNA"/>
</dbReference>
<evidence type="ECO:0000313" key="1">
    <source>
        <dbReference type="EMBL" id="KZV54040.1"/>
    </source>
</evidence>
<keyword evidence="2" id="KW-1185">Reference proteome</keyword>
<accession>A0A2Z7D4H2</accession>
<dbReference type="AlphaFoldDB" id="A0A2Z7D4H2"/>